<feature type="region of interest" description="Disordered" evidence="1">
    <location>
        <begin position="1"/>
        <end position="24"/>
    </location>
</feature>
<gene>
    <name evidence="3" type="ORF">GCM10011503_17850</name>
</gene>
<proteinExistence type="predicted"/>
<dbReference type="InterPro" id="IPR016181">
    <property type="entry name" value="Acyl_CoA_acyltransferase"/>
</dbReference>
<dbReference type="PROSITE" id="PS51729">
    <property type="entry name" value="GNAT_YJDJ"/>
    <property type="match status" value="1"/>
</dbReference>
<feature type="domain" description="N-acetyltransferase" evidence="2">
    <location>
        <begin position="14"/>
        <end position="100"/>
    </location>
</feature>
<comment type="caution">
    <text evidence="3">The sequence shown here is derived from an EMBL/GenBank/DDBJ whole genome shotgun (WGS) entry which is preliminary data.</text>
</comment>
<keyword evidence="4" id="KW-1185">Reference proteome</keyword>
<organism evidence="3 4">
    <name type="scientific">Henriciella pelagia</name>
    <dbReference type="NCBI Taxonomy" id="1977912"/>
    <lineage>
        <taxon>Bacteria</taxon>
        <taxon>Pseudomonadati</taxon>
        <taxon>Pseudomonadota</taxon>
        <taxon>Alphaproteobacteria</taxon>
        <taxon>Hyphomonadales</taxon>
        <taxon>Hyphomonadaceae</taxon>
        <taxon>Henriciella</taxon>
    </lineage>
</organism>
<dbReference type="PANTHER" id="PTHR31435">
    <property type="entry name" value="PROTEIN NATD1"/>
    <property type="match status" value="1"/>
</dbReference>
<dbReference type="SUPFAM" id="SSF55729">
    <property type="entry name" value="Acyl-CoA N-acyltransferases (Nat)"/>
    <property type="match status" value="1"/>
</dbReference>
<evidence type="ECO:0000313" key="3">
    <source>
        <dbReference type="EMBL" id="GGB69647.1"/>
    </source>
</evidence>
<accession>A0ABQ1JMJ8</accession>
<dbReference type="InterPro" id="IPR045057">
    <property type="entry name" value="Gcn5-rel_NAT"/>
</dbReference>
<dbReference type="Gene3D" id="3.40.630.30">
    <property type="match status" value="1"/>
</dbReference>
<evidence type="ECO:0000256" key="1">
    <source>
        <dbReference type="SAM" id="MobiDB-lite"/>
    </source>
</evidence>
<reference evidence="4" key="1">
    <citation type="journal article" date="2019" name="Int. J. Syst. Evol. Microbiol.">
        <title>The Global Catalogue of Microorganisms (GCM) 10K type strain sequencing project: providing services to taxonomists for standard genome sequencing and annotation.</title>
        <authorList>
            <consortium name="The Broad Institute Genomics Platform"/>
            <consortium name="The Broad Institute Genome Sequencing Center for Infectious Disease"/>
            <person name="Wu L."/>
            <person name="Ma J."/>
        </authorList>
    </citation>
    <scope>NUCLEOTIDE SEQUENCE [LARGE SCALE GENOMIC DNA]</scope>
    <source>
        <strain evidence="4">CGMCC 1.15928</strain>
    </source>
</reference>
<evidence type="ECO:0000259" key="2">
    <source>
        <dbReference type="PROSITE" id="PS51729"/>
    </source>
</evidence>
<dbReference type="InterPro" id="IPR031165">
    <property type="entry name" value="GNAT_YJDJ"/>
</dbReference>
<dbReference type="Pfam" id="PF14542">
    <property type="entry name" value="Acetyltransf_CG"/>
    <property type="match status" value="1"/>
</dbReference>
<dbReference type="EMBL" id="BMKF01000002">
    <property type="protein sequence ID" value="GGB69647.1"/>
    <property type="molecule type" value="Genomic_DNA"/>
</dbReference>
<dbReference type="PANTHER" id="PTHR31435:SF10">
    <property type="entry name" value="BSR4717 PROTEIN"/>
    <property type="match status" value="1"/>
</dbReference>
<protein>
    <submittedName>
        <fullName evidence="3">N-acetyltransferase</fullName>
    </submittedName>
</protein>
<dbReference type="Proteomes" id="UP000628854">
    <property type="component" value="Unassembled WGS sequence"/>
</dbReference>
<name>A0ABQ1JMJ8_9PROT</name>
<evidence type="ECO:0000313" key="4">
    <source>
        <dbReference type="Proteomes" id="UP000628854"/>
    </source>
</evidence>
<sequence length="100" mass="10930">MGWQAMADMKIEHEEGPSGGRYFVRKDGHEAEMTYSKAGDGIIIIDHTGVPTALGGQGIGQMLVQRGVEDARAAGKKIVPLCPYAKAQIEKHPEWQDVLR</sequence>